<dbReference type="Proteomes" id="UP000827460">
    <property type="component" value="Segment"/>
</dbReference>
<gene>
    <name evidence="1" type="ORF">SOPHRITA_46</name>
</gene>
<protein>
    <submittedName>
        <fullName evidence="1">Uncharacterized protein</fullName>
    </submittedName>
</protein>
<sequence length="35" mass="4115">MLFVDKCRECGKPIPEGETFCCDEHKESYLEYLNS</sequence>
<organism evidence="1 2">
    <name type="scientific">Bacillus phage vB_BanS_Sophrita</name>
    <dbReference type="NCBI Taxonomy" id="2894790"/>
    <lineage>
        <taxon>Viruses</taxon>
        <taxon>Duplodnaviria</taxon>
        <taxon>Heunggongvirae</taxon>
        <taxon>Uroviricota</taxon>
        <taxon>Caudoviricetes</taxon>
        <taxon>Joanripponvirinae</taxon>
        <taxon>Sophritavirus</taxon>
        <taxon>Sophritavirus sophrita</taxon>
    </lineage>
</organism>
<keyword evidence="2" id="KW-1185">Reference proteome</keyword>
<name>A0AAE8YXJ3_9CAUD</name>
<evidence type="ECO:0000313" key="2">
    <source>
        <dbReference type="Proteomes" id="UP000827460"/>
    </source>
</evidence>
<evidence type="ECO:0000313" key="1">
    <source>
        <dbReference type="EMBL" id="UGO50637.1"/>
    </source>
</evidence>
<accession>A0AAE8YXJ3</accession>
<proteinExistence type="predicted"/>
<reference evidence="1" key="1">
    <citation type="submission" date="2021-10" db="EMBL/GenBank/DDBJ databases">
        <authorList>
            <person name="Lavering E.D."/>
            <person name="James R."/>
            <person name="Fairholm J.D."/>
            <person name="Ogilvie B.H."/>
            <person name="Thurgood T.L."/>
            <person name="Robison R.A."/>
            <person name="Grose J.H."/>
        </authorList>
    </citation>
    <scope>NUCLEOTIDE SEQUENCE</scope>
</reference>
<dbReference type="EMBL" id="OK499991">
    <property type="protein sequence ID" value="UGO50637.1"/>
    <property type="molecule type" value="Genomic_DNA"/>
</dbReference>